<dbReference type="AlphaFoldDB" id="A0A6A6WX15"/>
<gene>
    <name evidence="1" type="ORF">K505DRAFT_329058</name>
</gene>
<accession>A0A6A6WX15</accession>
<name>A0A6A6WX15_9PLEO</name>
<sequence>MCACVCVCACVRVCGVVPCRGHRCRCCRPPAPHYCGTVYILGGDTAVDSRKR</sequence>
<organism evidence="1 2">
    <name type="scientific">Melanomma pulvis-pyrius CBS 109.77</name>
    <dbReference type="NCBI Taxonomy" id="1314802"/>
    <lineage>
        <taxon>Eukaryota</taxon>
        <taxon>Fungi</taxon>
        <taxon>Dikarya</taxon>
        <taxon>Ascomycota</taxon>
        <taxon>Pezizomycotina</taxon>
        <taxon>Dothideomycetes</taxon>
        <taxon>Pleosporomycetidae</taxon>
        <taxon>Pleosporales</taxon>
        <taxon>Melanommataceae</taxon>
        <taxon>Melanomma</taxon>
    </lineage>
</organism>
<proteinExistence type="predicted"/>
<keyword evidence="2" id="KW-1185">Reference proteome</keyword>
<dbReference type="Proteomes" id="UP000799757">
    <property type="component" value="Unassembled WGS sequence"/>
</dbReference>
<protein>
    <submittedName>
        <fullName evidence="1">Uncharacterized protein</fullName>
    </submittedName>
</protein>
<evidence type="ECO:0000313" key="1">
    <source>
        <dbReference type="EMBL" id="KAF2788267.1"/>
    </source>
</evidence>
<evidence type="ECO:0000313" key="2">
    <source>
        <dbReference type="Proteomes" id="UP000799757"/>
    </source>
</evidence>
<dbReference type="EMBL" id="MU002232">
    <property type="protein sequence ID" value="KAF2788267.1"/>
    <property type="molecule type" value="Genomic_DNA"/>
</dbReference>
<reference evidence="1" key="1">
    <citation type="journal article" date="2020" name="Stud. Mycol.">
        <title>101 Dothideomycetes genomes: a test case for predicting lifestyles and emergence of pathogens.</title>
        <authorList>
            <person name="Haridas S."/>
            <person name="Albert R."/>
            <person name="Binder M."/>
            <person name="Bloem J."/>
            <person name="Labutti K."/>
            <person name="Salamov A."/>
            <person name="Andreopoulos B."/>
            <person name="Baker S."/>
            <person name="Barry K."/>
            <person name="Bills G."/>
            <person name="Bluhm B."/>
            <person name="Cannon C."/>
            <person name="Castanera R."/>
            <person name="Culley D."/>
            <person name="Daum C."/>
            <person name="Ezra D."/>
            <person name="Gonzalez J."/>
            <person name="Henrissat B."/>
            <person name="Kuo A."/>
            <person name="Liang C."/>
            <person name="Lipzen A."/>
            <person name="Lutzoni F."/>
            <person name="Magnuson J."/>
            <person name="Mondo S."/>
            <person name="Nolan M."/>
            <person name="Ohm R."/>
            <person name="Pangilinan J."/>
            <person name="Park H.-J."/>
            <person name="Ramirez L."/>
            <person name="Alfaro M."/>
            <person name="Sun H."/>
            <person name="Tritt A."/>
            <person name="Yoshinaga Y."/>
            <person name="Zwiers L.-H."/>
            <person name="Turgeon B."/>
            <person name="Goodwin S."/>
            <person name="Spatafora J."/>
            <person name="Crous P."/>
            <person name="Grigoriev I."/>
        </authorList>
    </citation>
    <scope>NUCLEOTIDE SEQUENCE</scope>
    <source>
        <strain evidence="1">CBS 109.77</strain>
    </source>
</reference>